<dbReference type="Proteomes" id="UP001497444">
    <property type="component" value="Chromosome 1"/>
</dbReference>
<name>A0ABP0VLH3_9BRYO</name>
<evidence type="ECO:0000256" key="1">
    <source>
        <dbReference type="ARBA" id="ARBA00022737"/>
    </source>
</evidence>
<feature type="domain" description="EF-hand" evidence="4">
    <location>
        <begin position="60"/>
        <end position="95"/>
    </location>
</feature>
<feature type="domain" description="EF-hand" evidence="4">
    <location>
        <begin position="24"/>
        <end position="59"/>
    </location>
</feature>
<evidence type="ECO:0000259" key="4">
    <source>
        <dbReference type="PROSITE" id="PS50222"/>
    </source>
</evidence>
<evidence type="ECO:0000313" key="5">
    <source>
        <dbReference type="EMBL" id="CAK9255275.1"/>
    </source>
</evidence>
<dbReference type="PANTHER" id="PTHR23048:SF59">
    <property type="entry name" value="EF-HAND SUPERFAMILY PROTEIN"/>
    <property type="match status" value="1"/>
</dbReference>
<proteinExistence type="predicted"/>
<dbReference type="InterPro" id="IPR018247">
    <property type="entry name" value="EF_Hand_1_Ca_BS"/>
</dbReference>
<dbReference type="InterPro" id="IPR050230">
    <property type="entry name" value="CALM/Myosin/TropC-like"/>
</dbReference>
<dbReference type="InterPro" id="IPR002048">
    <property type="entry name" value="EF_hand_dom"/>
</dbReference>
<organism evidence="5 6">
    <name type="scientific">Sphagnum jensenii</name>
    <dbReference type="NCBI Taxonomy" id="128206"/>
    <lineage>
        <taxon>Eukaryota</taxon>
        <taxon>Viridiplantae</taxon>
        <taxon>Streptophyta</taxon>
        <taxon>Embryophyta</taxon>
        <taxon>Bryophyta</taxon>
        <taxon>Sphagnophytina</taxon>
        <taxon>Sphagnopsida</taxon>
        <taxon>Sphagnales</taxon>
        <taxon>Sphagnaceae</taxon>
        <taxon>Sphagnum</taxon>
    </lineage>
</organism>
<dbReference type="PROSITE" id="PS00018">
    <property type="entry name" value="EF_HAND_1"/>
    <property type="match status" value="3"/>
</dbReference>
<evidence type="ECO:0000256" key="2">
    <source>
        <dbReference type="ARBA" id="ARBA00022837"/>
    </source>
</evidence>
<dbReference type="SMART" id="SM00054">
    <property type="entry name" value="EFh"/>
    <property type="match status" value="4"/>
</dbReference>
<keyword evidence="2" id="KW-0106">Calcium</keyword>
<dbReference type="EMBL" id="OZ020096">
    <property type="protein sequence ID" value="CAK9255275.1"/>
    <property type="molecule type" value="Genomic_DNA"/>
</dbReference>
<feature type="domain" description="EF-hand" evidence="4">
    <location>
        <begin position="97"/>
        <end position="132"/>
    </location>
</feature>
<dbReference type="InterPro" id="IPR011992">
    <property type="entry name" value="EF-hand-dom_pair"/>
</dbReference>
<keyword evidence="1" id="KW-0677">Repeat</keyword>
<reference evidence="5 6" key="1">
    <citation type="submission" date="2024-02" db="EMBL/GenBank/DDBJ databases">
        <authorList>
            <consortium name="ELIXIR-Norway"/>
            <consortium name="Elixir Norway"/>
        </authorList>
    </citation>
    <scope>NUCLEOTIDE SEQUENCE [LARGE SCALE GENOMIC DNA]</scope>
</reference>
<dbReference type="PROSITE" id="PS50222">
    <property type="entry name" value="EF_HAND_2"/>
    <property type="match status" value="4"/>
</dbReference>
<feature type="domain" description="EF-hand" evidence="4">
    <location>
        <begin position="133"/>
        <end position="168"/>
    </location>
</feature>
<keyword evidence="6" id="KW-1185">Reference proteome</keyword>
<gene>
    <name evidence="5" type="ORF">CSSPJE1EN1_LOCUS753</name>
</gene>
<evidence type="ECO:0000256" key="3">
    <source>
        <dbReference type="SAM" id="MobiDB-lite"/>
    </source>
</evidence>
<accession>A0ABP0VLH3</accession>
<dbReference type="PANTHER" id="PTHR23048">
    <property type="entry name" value="MYOSIN LIGHT CHAIN 1, 3"/>
    <property type="match status" value="1"/>
</dbReference>
<protein>
    <recommendedName>
        <fullName evidence="4">EF-hand domain-containing protein</fullName>
    </recommendedName>
</protein>
<feature type="region of interest" description="Disordered" evidence="3">
    <location>
        <begin position="1"/>
        <end position="23"/>
    </location>
</feature>
<dbReference type="Pfam" id="PF13499">
    <property type="entry name" value="EF-hand_7"/>
    <property type="match status" value="2"/>
</dbReference>
<sequence>MSSRKSGPVKRDRNRTVTQGLTDEQKQEIREAFDLFDTDGSGSIDAAELKVAMRALGFESKNEDIRKMLEKIDEDKSGVIEFDEFVKMMTDKMGERDSKEKILSAFQLFDTDGTGKISFMNLKRVSKNLGQILTDDELHEMIEEADRNQDGFVDKEEFYKIMKKTTLF</sequence>
<dbReference type="Gene3D" id="1.10.238.10">
    <property type="entry name" value="EF-hand"/>
    <property type="match status" value="2"/>
</dbReference>
<dbReference type="SUPFAM" id="SSF47473">
    <property type="entry name" value="EF-hand"/>
    <property type="match status" value="1"/>
</dbReference>
<dbReference type="CDD" id="cd00051">
    <property type="entry name" value="EFh"/>
    <property type="match status" value="2"/>
</dbReference>
<evidence type="ECO:0000313" key="6">
    <source>
        <dbReference type="Proteomes" id="UP001497444"/>
    </source>
</evidence>